<evidence type="ECO:0000256" key="3">
    <source>
        <dbReference type="ARBA" id="ARBA00023125"/>
    </source>
</evidence>
<evidence type="ECO:0000313" key="9">
    <source>
        <dbReference type="Proteomes" id="UP000053342"/>
    </source>
</evidence>
<feature type="domain" description="Zn(2)-C6 fungal-type" evidence="7">
    <location>
        <begin position="16"/>
        <end position="46"/>
    </location>
</feature>
<dbReference type="GO" id="GO:0003677">
    <property type="term" value="F:DNA binding"/>
    <property type="evidence" value="ECO:0007669"/>
    <property type="project" value="UniProtKB-KW"/>
</dbReference>
<proteinExistence type="predicted"/>
<dbReference type="InterPro" id="IPR007219">
    <property type="entry name" value="XnlR_reg_dom"/>
</dbReference>
<dbReference type="GO" id="GO:0000981">
    <property type="term" value="F:DNA-binding transcription factor activity, RNA polymerase II-specific"/>
    <property type="evidence" value="ECO:0007669"/>
    <property type="project" value="InterPro"/>
</dbReference>
<dbReference type="VEuPathDB" id="FungiDB:PV06_10408"/>
<evidence type="ECO:0000256" key="2">
    <source>
        <dbReference type="ARBA" id="ARBA00023015"/>
    </source>
</evidence>
<dbReference type="CDD" id="cd12148">
    <property type="entry name" value="fungal_TF_MHR"/>
    <property type="match status" value="1"/>
</dbReference>
<dbReference type="Proteomes" id="UP000053342">
    <property type="component" value="Unassembled WGS sequence"/>
</dbReference>
<dbReference type="Gene3D" id="4.10.240.10">
    <property type="entry name" value="Zn(2)-C6 fungal-type DNA-binding domain"/>
    <property type="match status" value="1"/>
</dbReference>
<keyword evidence="3" id="KW-0238">DNA-binding</keyword>
<sequence length="580" mass="65490">MRDMAAPYNKNRSKVACSVCRARKTRCDGAKPKCSFCLENGCVCKYETPPQAGGSSRTVETNIETILTKISVIEKCLSLSRGAGSQSSPALTIGSPDETSTREKEGHRSGRGFASLTIKDDQFAAIIFHTDINLSRHARSLEIHHALEYENSGRGSVAIFRHSPHELGQLFFRHTYNWYPILNKRDIFEKLPLIQNTVCPPSPDSFLLLMVLAIGSLNANDSIGTFQAEEFHAQALSMLGCVLEEVSLRSVQCVILLTIFYGLKFMPMKAQEYISMGSIKMQNLMEIQPVNKSVDDASGDIIYDLEEYETRAFWALFILESEYAGTLHFANTGLFSYAGNIKFPSLREEPYHWTPGSPESLDSSAIDEPDPHFLAEIGVRKIIDRTCYTFNSYSESSNSTTITTTNRRTPFAAIVAKELQSQLDEWYLCLPDSIKFDKSTWYNNNTRHSTRALIRAQYFATVILMYWPCMMEIIMTGGEECQSQEHRDAFKTSIDSYIQLVLCGTSVRLSELPTVWPHAVSIFAMTATIIRMTQRTSLRYDKPDELESSIQRSFAFLEAMIHCSPSIRYFTVILHDLQSQ</sequence>
<dbReference type="PANTHER" id="PTHR47785">
    <property type="entry name" value="ZN(II)2CYS6 TRANSCRIPTION FACTOR (EUROFUNG)-RELATED-RELATED"/>
    <property type="match status" value="1"/>
</dbReference>
<evidence type="ECO:0000256" key="4">
    <source>
        <dbReference type="ARBA" id="ARBA00023163"/>
    </source>
</evidence>
<dbReference type="CDD" id="cd00067">
    <property type="entry name" value="GAL4"/>
    <property type="match status" value="1"/>
</dbReference>
<dbReference type="InterPro" id="IPR001138">
    <property type="entry name" value="Zn2Cys6_DnaBD"/>
</dbReference>
<gene>
    <name evidence="8" type="ORF">PV06_10408</name>
</gene>
<keyword evidence="2" id="KW-0805">Transcription regulation</keyword>
<protein>
    <recommendedName>
        <fullName evidence="7">Zn(2)-C6 fungal-type domain-containing protein</fullName>
    </recommendedName>
</protein>
<dbReference type="InterPro" id="IPR053181">
    <property type="entry name" value="EcdB-like_regulator"/>
</dbReference>
<keyword evidence="5" id="KW-0539">Nucleus</keyword>
<evidence type="ECO:0000259" key="7">
    <source>
        <dbReference type="PROSITE" id="PS50048"/>
    </source>
</evidence>
<dbReference type="SMART" id="SM00066">
    <property type="entry name" value="GAL4"/>
    <property type="match status" value="1"/>
</dbReference>
<name>A0A0D2DNI7_9EURO</name>
<dbReference type="PANTHER" id="PTHR47785:SF3">
    <property type="entry name" value="ZN(2)-C6 FUNGAL-TYPE DOMAIN-CONTAINING PROTEIN"/>
    <property type="match status" value="1"/>
</dbReference>
<dbReference type="PROSITE" id="PS50048">
    <property type="entry name" value="ZN2_CY6_FUNGAL_2"/>
    <property type="match status" value="1"/>
</dbReference>
<accession>A0A0D2DNI7</accession>
<keyword evidence="4" id="KW-0804">Transcription</keyword>
<feature type="compositionally biased region" description="Basic and acidic residues" evidence="6">
    <location>
        <begin position="99"/>
        <end position="108"/>
    </location>
</feature>
<feature type="region of interest" description="Disordered" evidence="6">
    <location>
        <begin position="82"/>
        <end position="111"/>
    </location>
</feature>
<keyword evidence="1" id="KW-0479">Metal-binding</keyword>
<dbReference type="HOGENOM" id="CLU_036824_1_0_1"/>
<dbReference type="GO" id="GO:0006351">
    <property type="term" value="P:DNA-templated transcription"/>
    <property type="evidence" value="ECO:0007669"/>
    <property type="project" value="InterPro"/>
</dbReference>
<dbReference type="Pfam" id="PF04082">
    <property type="entry name" value="Fungal_trans"/>
    <property type="match status" value="1"/>
</dbReference>
<dbReference type="PROSITE" id="PS00463">
    <property type="entry name" value="ZN2_CY6_FUNGAL_1"/>
    <property type="match status" value="1"/>
</dbReference>
<dbReference type="GeneID" id="27362482"/>
<evidence type="ECO:0000256" key="5">
    <source>
        <dbReference type="ARBA" id="ARBA00023242"/>
    </source>
</evidence>
<dbReference type="EMBL" id="KN847344">
    <property type="protein sequence ID" value="KIW37364.1"/>
    <property type="molecule type" value="Genomic_DNA"/>
</dbReference>
<dbReference type="AlphaFoldDB" id="A0A0D2DNI7"/>
<dbReference type="Pfam" id="PF00172">
    <property type="entry name" value="Zn_clus"/>
    <property type="match status" value="1"/>
</dbReference>
<evidence type="ECO:0000313" key="8">
    <source>
        <dbReference type="EMBL" id="KIW37364.1"/>
    </source>
</evidence>
<reference evidence="8 9" key="1">
    <citation type="submission" date="2015-01" db="EMBL/GenBank/DDBJ databases">
        <title>The Genome Sequence of Exophiala oligosperma CBS72588.</title>
        <authorList>
            <consortium name="The Broad Institute Genomics Platform"/>
            <person name="Cuomo C."/>
            <person name="de Hoog S."/>
            <person name="Gorbushina A."/>
            <person name="Stielow B."/>
            <person name="Teixiera M."/>
            <person name="Abouelleil A."/>
            <person name="Chapman S.B."/>
            <person name="Priest M."/>
            <person name="Young S.K."/>
            <person name="Wortman J."/>
            <person name="Nusbaum C."/>
            <person name="Birren B."/>
        </authorList>
    </citation>
    <scope>NUCLEOTIDE SEQUENCE [LARGE SCALE GENOMIC DNA]</scope>
    <source>
        <strain evidence="8 9">CBS 72588</strain>
    </source>
</reference>
<keyword evidence="9" id="KW-1185">Reference proteome</keyword>
<dbReference type="RefSeq" id="XP_016257580.1">
    <property type="nucleotide sequence ID" value="XM_016411960.1"/>
</dbReference>
<organism evidence="8 9">
    <name type="scientific">Exophiala oligosperma</name>
    <dbReference type="NCBI Taxonomy" id="215243"/>
    <lineage>
        <taxon>Eukaryota</taxon>
        <taxon>Fungi</taxon>
        <taxon>Dikarya</taxon>
        <taxon>Ascomycota</taxon>
        <taxon>Pezizomycotina</taxon>
        <taxon>Eurotiomycetes</taxon>
        <taxon>Chaetothyriomycetidae</taxon>
        <taxon>Chaetothyriales</taxon>
        <taxon>Herpotrichiellaceae</taxon>
        <taxon>Exophiala</taxon>
    </lineage>
</organism>
<dbReference type="SUPFAM" id="SSF57701">
    <property type="entry name" value="Zn2/Cys6 DNA-binding domain"/>
    <property type="match status" value="1"/>
</dbReference>
<dbReference type="OrthoDB" id="4116308at2759"/>
<evidence type="ECO:0000256" key="6">
    <source>
        <dbReference type="SAM" id="MobiDB-lite"/>
    </source>
</evidence>
<evidence type="ECO:0000256" key="1">
    <source>
        <dbReference type="ARBA" id="ARBA00022723"/>
    </source>
</evidence>
<dbReference type="InterPro" id="IPR036864">
    <property type="entry name" value="Zn2-C6_fun-type_DNA-bd_sf"/>
</dbReference>
<dbReference type="GO" id="GO:0008270">
    <property type="term" value="F:zinc ion binding"/>
    <property type="evidence" value="ECO:0007669"/>
    <property type="project" value="InterPro"/>
</dbReference>